<name>W4FZC8_APHAT</name>
<dbReference type="AlphaFoldDB" id="W4FZC8"/>
<keyword evidence="2" id="KW-0812">Transmembrane</keyword>
<evidence type="ECO:0000256" key="3">
    <source>
        <dbReference type="SAM" id="SignalP"/>
    </source>
</evidence>
<dbReference type="STRING" id="112090.W4FZC8"/>
<evidence type="ECO:0000256" key="2">
    <source>
        <dbReference type="SAM" id="Phobius"/>
    </source>
</evidence>
<protein>
    <recommendedName>
        <fullName evidence="5">Peptidase</fullName>
    </recommendedName>
</protein>
<reference evidence="4" key="1">
    <citation type="submission" date="2013-12" db="EMBL/GenBank/DDBJ databases">
        <title>The Genome Sequence of Aphanomyces astaci APO3.</title>
        <authorList>
            <consortium name="The Broad Institute Genomics Platform"/>
            <person name="Russ C."/>
            <person name="Tyler B."/>
            <person name="van West P."/>
            <person name="Dieguez-Uribeondo J."/>
            <person name="Young S.K."/>
            <person name="Zeng Q."/>
            <person name="Gargeya S."/>
            <person name="Fitzgerald M."/>
            <person name="Abouelleil A."/>
            <person name="Alvarado L."/>
            <person name="Chapman S.B."/>
            <person name="Gainer-Dewar J."/>
            <person name="Goldberg J."/>
            <person name="Griggs A."/>
            <person name="Gujja S."/>
            <person name="Hansen M."/>
            <person name="Howarth C."/>
            <person name="Imamovic A."/>
            <person name="Ireland A."/>
            <person name="Larimer J."/>
            <person name="McCowan C."/>
            <person name="Murphy C."/>
            <person name="Pearson M."/>
            <person name="Poon T.W."/>
            <person name="Priest M."/>
            <person name="Roberts A."/>
            <person name="Saif S."/>
            <person name="Shea T."/>
            <person name="Sykes S."/>
            <person name="Wortman J."/>
            <person name="Nusbaum C."/>
            <person name="Birren B."/>
        </authorList>
    </citation>
    <scope>NUCLEOTIDE SEQUENCE [LARGE SCALE GENOMIC DNA]</scope>
    <source>
        <strain evidence="4">APO3</strain>
    </source>
</reference>
<dbReference type="GO" id="GO:0016805">
    <property type="term" value="F:dipeptidase activity"/>
    <property type="evidence" value="ECO:0007669"/>
    <property type="project" value="InterPro"/>
</dbReference>
<keyword evidence="2" id="KW-1133">Transmembrane helix</keyword>
<evidence type="ECO:0000256" key="1">
    <source>
        <dbReference type="ARBA" id="ARBA00005705"/>
    </source>
</evidence>
<dbReference type="RefSeq" id="XP_009837623.1">
    <property type="nucleotide sequence ID" value="XM_009839321.1"/>
</dbReference>
<dbReference type="GO" id="GO:0006508">
    <property type="term" value="P:proteolysis"/>
    <property type="evidence" value="ECO:0007669"/>
    <property type="project" value="InterPro"/>
</dbReference>
<comment type="similarity">
    <text evidence="1">Belongs to the peptidase C69 family. Secernin subfamily.</text>
</comment>
<feature type="signal peptide" evidence="3">
    <location>
        <begin position="1"/>
        <end position="16"/>
    </location>
</feature>
<dbReference type="InterPro" id="IPR005322">
    <property type="entry name" value="Peptidase_C69"/>
</dbReference>
<accession>W4FZC8</accession>
<feature type="chain" id="PRO_5004840581" description="Peptidase" evidence="3">
    <location>
        <begin position="17"/>
        <end position="625"/>
    </location>
</feature>
<keyword evidence="3" id="KW-0732">Signal</keyword>
<feature type="transmembrane region" description="Helical" evidence="2">
    <location>
        <begin position="585"/>
        <end position="609"/>
    </location>
</feature>
<dbReference type="GO" id="GO:0070004">
    <property type="term" value="F:cysteine-type exopeptidase activity"/>
    <property type="evidence" value="ECO:0007669"/>
    <property type="project" value="InterPro"/>
</dbReference>
<dbReference type="PANTHER" id="PTHR12994:SF17">
    <property type="entry name" value="LD30995P"/>
    <property type="match status" value="1"/>
</dbReference>
<dbReference type="OrthoDB" id="5175656at2759"/>
<dbReference type="Pfam" id="PF03577">
    <property type="entry name" value="Peptidase_C69"/>
    <property type="match status" value="1"/>
</dbReference>
<dbReference type="EMBL" id="KI913152">
    <property type="protein sequence ID" value="ETV72837.1"/>
    <property type="molecule type" value="Genomic_DNA"/>
</dbReference>
<proteinExistence type="inferred from homology"/>
<dbReference type="VEuPathDB" id="FungiDB:H257_12193"/>
<dbReference type="PANTHER" id="PTHR12994">
    <property type="entry name" value="SECERNIN"/>
    <property type="match status" value="1"/>
</dbReference>
<gene>
    <name evidence="4" type="ORF">H257_12193</name>
</gene>
<keyword evidence="2" id="KW-0472">Membrane</keyword>
<dbReference type="GeneID" id="20814189"/>
<evidence type="ECO:0008006" key="5">
    <source>
        <dbReference type="Google" id="ProtNLM"/>
    </source>
</evidence>
<organism evidence="4">
    <name type="scientific">Aphanomyces astaci</name>
    <name type="common">Crayfish plague agent</name>
    <dbReference type="NCBI Taxonomy" id="112090"/>
    <lineage>
        <taxon>Eukaryota</taxon>
        <taxon>Sar</taxon>
        <taxon>Stramenopiles</taxon>
        <taxon>Oomycota</taxon>
        <taxon>Saprolegniomycetes</taxon>
        <taxon>Saprolegniales</taxon>
        <taxon>Verrucalvaceae</taxon>
        <taxon>Aphanomyces</taxon>
    </lineage>
</organism>
<evidence type="ECO:0000313" key="4">
    <source>
        <dbReference type="EMBL" id="ETV72837.1"/>
    </source>
</evidence>
<sequence length="625" mass="68159">MQLLLASIGLFAVASAARLVETDKCTAILVGAKASKSGSPMTTQTNDCSSCDFRIAKVPQKTHAAGSQRDVVLVSQVYPRYVGTARGAPEYFKENQQNNFFNWTETKGIGQIPQVATTYGYIEGVYPLINEHQLAIGESTCGANLWAKPATQGGKALFDITELARVAFERTKTAREAVQLMGDLAVQYGYYGAEWEGDAVYSEAGETLTVTDTKEGWVFHILPDDSGASAVWVAQRVPDTHIVAIGNQFIIHHVNLTDSDNFLGSSNLYDVAKRNNFWDGQSDFDFTVAYARRRPGESFYYSTRRQWRVYTLANPSLDLSPYTDAFGTTYPFSVETAGLLDASDLIRFQRDHYENTTFDLTQGPQSGPYGNPDRYSVGENSVAPGTQGKGGFFERAISLYRTTYSYVTVANPNNSNLGFLWFGPYAPHATSYVPIYAKVSSVPALTSKGSLLRFDFNASFWINALIGNYAGHFYKHAMPAVAAVQLAVEQKAFEAQQEVQATAVSILAREGEAALVAHLTAASNKFATSAHEAFYALFVDVVTRFHDGSIFSDFASESMTVSAMGYPSWWLEEVGYFGPKAANGVAVTGALVLGVVTVTALAVGLGFWLGRRTSTVKSKGYVLVK</sequence>